<comment type="caution">
    <text evidence="2">The sequence shown here is derived from an EMBL/GenBank/DDBJ whole genome shotgun (WGS) entry which is preliminary data.</text>
</comment>
<gene>
    <name evidence="2" type="ORF">AWB85_15315</name>
</gene>
<dbReference type="EMBL" id="LQYE01000031">
    <property type="protein sequence ID" value="OAT66982.1"/>
    <property type="molecule type" value="Genomic_DNA"/>
</dbReference>
<reference evidence="2 3" key="1">
    <citation type="submission" date="2016-01" db="EMBL/GenBank/DDBJ databases">
        <title>Mycobacterium immunogenum strain CD11_6 genome sequencing and assembly.</title>
        <authorList>
            <person name="Kaur G."/>
            <person name="Nair G.R."/>
            <person name="Mayilraj S."/>
        </authorList>
    </citation>
    <scope>NUCLEOTIDE SEQUENCE [LARGE SCALE GENOMIC DNA]</scope>
    <source>
        <strain evidence="2 3">CD11-6</strain>
    </source>
</reference>
<sequence length="655" mass="68151">MSLSLADIKRAKVQAFRDVADGLDAMAGANRDMKRGVEQLPIMGDGWKGVSGDAAHHDLDAHSKYLDGHAQAQQGAAAKIRRAADEFEGVQQLLKKIENDATSGKFTINYDTGEVTPPNGKYDKNELDYLTNTLRQIRAAGEAANTDLEAAVKAAQTLPDPSGAAAQALPTMPGSAVKPGSVAAGLEHLAAPDPNDDPGATKAAAAVGSDTQANYKEWYPKNTVPVGDKNIDPSKLGGVGALPGVGNIDKTTPAKLAPTLADRDVPAFKDLTRQNLINAKVPADQIEQRVNDAVRAAQAPRFLPDADPMRTPGEVPLHNSPGDQFNDIVGRANDSATKTIDGQIDQAKVLTGQAGPGAPGVADAWKDVGLGAAKQVHELMTDPLAAPKMGIEQAKDFYNHPGEFIGKNMIVGTESLAAGAIGGEAAAGARGLLGDFAGTEGRGSLLDAPGLPHDATPAPGHAAAELPRTHSAPVADHTPTTVDHPAPAVDHSTPTGGDHPIPDSTPHFAPLPDTGPYQLPERAQVATPSDGAFFWSGRNADGTGIGPISAGGNGAADLIADGSRATTLEGLLDSNGIKPPKWSPTDDYAQQWWNGTSQMYAENASGEVRAVIGSNLRPGNVWQTVELPRLMDNPNVSRVVVIDPDTGIETIVFQR</sequence>
<dbReference type="AlphaFoldDB" id="A0A179V7A3"/>
<dbReference type="Proteomes" id="UP000186919">
    <property type="component" value="Unassembled WGS sequence"/>
</dbReference>
<name>A0A179V7A3_9MYCO</name>
<organism evidence="2 3">
    <name type="scientific">Mycobacteroides immunogenum</name>
    <dbReference type="NCBI Taxonomy" id="83262"/>
    <lineage>
        <taxon>Bacteria</taxon>
        <taxon>Bacillati</taxon>
        <taxon>Actinomycetota</taxon>
        <taxon>Actinomycetes</taxon>
        <taxon>Mycobacteriales</taxon>
        <taxon>Mycobacteriaceae</taxon>
        <taxon>Mycobacteroides</taxon>
    </lineage>
</organism>
<evidence type="ECO:0000313" key="2">
    <source>
        <dbReference type="EMBL" id="OAT66982.1"/>
    </source>
</evidence>
<keyword evidence="2" id="KW-0378">Hydrolase</keyword>
<protein>
    <submittedName>
        <fullName evidence="2">Endonuclease</fullName>
    </submittedName>
</protein>
<evidence type="ECO:0000313" key="3">
    <source>
        <dbReference type="Proteomes" id="UP000186919"/>
    </source>
</evidence>
<evidence type="ECO:0000256" key="1">
    <source>
        <dbReference type="SAM" id="MobiDB-lite"/>
    </source>
</evidence>
<dbReference type="GO" id="GO:0004519">
    <property type="term" value="F:endonuclease activity"/>
    <property type="evidence" value="ECO:0007669"/>
    <property type="project" value="UniProtKB-KW"/>
</dbReference>
<dbReference type="RefSeq" id="WP_081272388.1">
    <property type="nucleotide sequence ID" value="NZ_LQYE01000031.1"/>
</dbReference>
<dbReference type="SUPFAM" id="SSF52309">
    <property type="entry name" value="N-(deoxy)ribosyltransferase-like"/>
    <property type="match status" value="1"/>
</dbReference>
<keyword evidence="2" id="KW-0255">Endonuclease</keyword>
<feature type="region of interest" description="Disordered" evidence="1">
    <location>
        <begin position="444"/>
        <end position="519"/>
    </location>
</feature>
<keyword evidence="2" id="KW-0540">Nuclease</keyword>
<proteinExistence type="predicted"/>
<accession>A0A179V7A3</accession>